<accession>A0A9W9AHT0</accession>
<reference evidence="8" key="1">
    <citation type="submission" date="2022-08" db="EMBL/GenBank/DDBJ databases">
        <authorList>
            <consortium name="DOE Joint Genome Institute"/>
            <person name="Min B."/>
            <person name="Riley R."/>
            <person name="Sierra-Patev S."/>
            <person name="Naranjo-Ortiz M."/>
            <person name="Looney B."/>
            <person name="Konkel Z."/>
            <person name="Slot J.C."/>
            <person name="Sakamoto Y."/>
            <person name="Steenwyk J.L."/>
            <person name="Rokas A."/>
            <person name="Carro J."/>
            <person name="Camarero S."/>
            <person name="Ferreira P."/>
            <person name="Molpeceres G."/>
            <person name="Ruiz-Duenas F.J."/>
            <person name="Serrano A."/>
            <person name="Henrissat B."/>
            <person name="Drula E."/>
            <person name="Hughes K.W."/>
            <person name="Mata J.L."/>
            <person name="Ishikawa N.K."/>
            <person name="Vargas-Isla R."/>
            <person name="Ushijima S."/>
            <person name="Smith C.A."/>
            <person name="Ahrendt S."/>
            <person name="Andreopoulos W."/>
            <person name="He G."/>
            <person name="Labutti K."/>
            <person name="Lipzen A."/>
            <person name="Ng V."/>
            <person name="Sandor L."/>
            <person name="Barry K."/>
            <person name="Martinez A.T."/>
            <person name="Xiao Y."/>
            <person name="Gibbons J.G."/>
            <person name="Terashima K."/>
            <person name="Hibbett D.S."/>
            <person name="Grigoriev I.V."/>
        </authorList>
    </citation>
    <scope>NUCLEOTIDE SEQUENCE</scope>
    <source>
        <strain evidence="8">Sp2 HRB7682 ss15</strain>
    </source>
</reference>
<comment type="caution">
    <text evidence="8">The sequence shown here is derived from an EMBL/GenBank/DDBJ whole genome shotgun (WGS) entry which is preliminary data.</text>
</comment>
<evidence type="ECO:0000313" key="8">
    <source>
        <dbReference type="EMBL" id="KAJ4482989.1"/>
    </source>
</evidence>
<evidence type="ECO:0000256" key="6">
    <source>
        <dbReference type="ARBA" id="ARBA00023274"/>
    </source>
</evidence>
<evidence type="ECO:0000256" key="4">
    <source>
        <dbReference type="ARBA" id="ARBA00022980"/>
    </source>
</evidence>
<dbReference type="EMBL" id="JANVFS010000013">
    <property type="protein sequence ID" value="KAJ4482989.1"/>
    <property type="molecule type" value="Genomic_DNA"/>
</dbReference>
<evidence type="ECO:0000256" key="1">
    <source>
        <dbReference type="ARBA" id="ARBA00004173"/>
    </source>
</evidence>
<reference evidence="8" key="2">
    <citation type="journal article" date="2023" name="Proc. Natl. Acad. Sci. U.S.A.">
        <title>A global phylogenomic analysis of the shiitake genus Lentinula.</title>
        <authorList>
            <person name="Sierra-Patev S."/>
            <person name="Min B."/>
            <person name="Naranjo-Ortiz M."/>
            <person name="Looney B."/>
            <person name="Konkel Z."/>
            <person name="Slot J.C."/>
            <person name="Sakamoto Y."/>
            <person name="Steenwyk J.L."/>
            <person name="Rokas A."/>
            <person name="Carro J."/>
            <person name="Camarero S."/>
            <person name="Ferreira P."/>
            <person name="Molpeceres G."/>
            <person name="Ruiz-Duenas F.J."/>
            <person name="Serrano A."/>
            <person name="Henrissat B."/>
            <person name="Drula E."/>
            <person name="Hughes K.W."/>
            <person name="Mata J.L."/>
            <person name="Ishikawa N.K."/>
            <person name="Vargas-Isla R."/>
            <person name="Ushijima S."/>
            <person name="Smith C.A."/>
            <person name="Donoghue J."/>
            <person name="Ahrendt S."/>
            <person name="Andreopoulos W."/>
            <person name="He G."/>
            <person name="LaButti K."/>
            <person name="Lipzen A."/>
            <person name="Ng V."/>
            <person name="Riley R."/>
            <person name="Sandor L."/>
            <person name="Barry K."/>
            <person name="Martinez A.T."/>
            <person name="Xiao Y."/>
            <person name="Gibbons J.G."/>
            <person name="Terashima K."/>
            <person name="Grigoriev I.V."/>
            <person name="Hibbett D."/>
        </authorList>
    </citation>
    <scope>NUCLEOTIDE SEQUENCE</scope>
    <source>
        <strain evidence="8">Sp2 HRB7682 ss15</strain>
    </source>
</reference>
<keyword evidence="5" id="KW-0496">Mitochondrion</keyword>
<keyword evidence="4" id="KW-0689">Ribosomal protein</keyword>
<dbReference type="InterPro" id="IPR019368">
    <property type="entry name" value="Ribosomal_mS29"/>
</dbReference>
<name>A0A9W9AHT0_9AGAR</name>
<evidence type="ECO:0000256" key="7">
    <source>
        <dbReference type="ARBA" id="ARBA00035140"/>
    </source>
</evidence>
<keyword evidence="3" id="KW-0809">Transit peptide</keyword>
<comment type="subcellular location">
    <subcellularLocation>
        <location evidence="1">Mitochondrion</location>
    </subcellularLocation>
</comment>
<dbReference type="GO" id="GO:0003735">
    <property type="term" value="F:structural constituent of ribosome"/>
    <property type="evidence" value="ECO:0007669"/>
    <property type="project" value="TreeGrafter"/>
</dbReference>
<proteinExistence type="inferred from homology"/>
<evidence type="ECO:0000256" key="5">
    <source>
        <dbReference type="ARBA" id="ARBA00023128"/>
    </source>
</evidence>
<dbReference type="Pfam" id="PF10236">
    <property type="entry name" value="DAP3"/>
    <property type="match status" value="1"/>
</dbReference>
<dbReference type="InterPro" id="IPR027417">
    <property type="entry name" value="P-loop_NTPase"/>
</dbReference>
<evidence type="ECO:0000313" key="9">
    <source>
        <dbReference type="Proteomes" id="UP001150238"/>
    </source>
</evidence>
<organism evidence="8 9">
    <name type="scientific">Lentinula lateritia</name>
    <dbReference type="NCBI Taxonomy" id="40482"/>
    <lineage>
        <taxon>Eukaryota</taxon>
        <taxon>Fungi</taxon>
        <taxon>Dikarya</taxon>
        <taxon>Basidiomycota</taxon>
        <taxon>Agaricomycotina</taxon>
        <taxon>Agaricomycetes</taxon>
        <taxon>Agaricomycetidae</taxon>
        <taxon>Agaricales</taxon>
        <taxon>Marasmiineae</taxon>
        <taxon>Omphalotaceae</taxon>
        <taxon>Lentinula</taxon>
    </lineage>
</organism>
<sequence>MALSLSRVPFYRSLPQGTLICTRTYANSPPGQQSPFRIQNVKNTGTSKNKKAFSRKNRIGAFRSMTPSSLTVPVLQPSPNSSLSSVPTFKPEMITENMIGQVVAFSQTPNDPIKYFGTPKNMLLEFRLLSKRCSVIRNITVFTAEELDSAAAEPSHKTRYVLTGPSGCGKSFLLLQSVQYCLAKGWIVIYIPRAKTTVNSTTTHTYDLRTQTYLQPNYAQQTLRRILEVNSANLETLTLREGLNYDRRSFSSGTTLAQLASAGSKDAVISSVVLETLLNELSRQSKIPVLLAVDDFQAIYNQKTAYRDPHFSAIRPYHLAIPRLILEFASGKRSFPKGAVLGALTAMDPAFPVTNELMDELNLPGLHPRSPYSKRSKILQEYARGLMNLPVPEEFSPREAASVFETWMRDNALTAPGNDELFLAKYTESAGNPKAFVWQGILGTLEGAAPVVNQNTPWPQLREGRIGIQ</sequence>
<dbReference type="SUPFAM" id="SSF52540">
    <property type="entry name" value="P-loop containing nucleoside triphosphate hydrolases"/>
    <property type="match status" value="1"/>
</dbReference>
<keyword evidence="6" id="KW-0687">Ribonucleoprotein</keyword>
<dbReference type="PANTHER" id="PTHR12810">
    <property type="entry name" value="MITOCHONDRIAL 28S RIBOSOMAL PROTEIN S29"/>
    <property type="match status" value="1"/>
</dbReference>
<dbReference type="PANTHER" id="PTHR12810:SF0">
    <property type="entry name" value="SMALL RIBOSOMAL SUBUNIT PROTEIN MS29"/>
    <property type="match status" value="1"/>
</dbReference>
<comment type="similarity">
    <text evidence="2">Belongs to the mitochondrion-specific ribosomal protein mS29 family.</text>
</comment>
<dbReference type="GO" id="GO:0005763">
    <property type="term" value="C:mitochondrial small ribosomal subunit"/>
    <property type="evidence" value="ECO:0007669"/>
    <property type="project" value="TreeGrafter"/>
</dbReference>
<gene>
    <name evidence="8" type="ORF">C8J55DRAFT_511194</name>
</gene>
<dbReference type="Proteomes" id="UP001150238">
    <property type="component" value="Unassembled WGS sequence"/>
</dbReference>
<evidence type="ECO:0000256" key="2">
    <source>
        <dbReference type="ARBA" id="ARBA00009863"/>
    </source>
</evidence>
<dbReference type="Gene3D" id="3.40.50.300">
    <property type="entry name" value="P-loop containing nucleotide triphosphate hydrolases"/>
    <property type="match status" value="1"/>
</dbReference>
<protein>
    <recommendedName>
        <fullName evidence="7">Small ribosomal subunit protein mS29</fullName>
    </recommendedName>
</protein>
<evidence type="ECO:0000256" key="3">
    <source>
        <dbReference type="ARBA" id="ARBA00022946"/>
    </source>
</evidence>
<dbReference type="AlphaFoldDB" id="A0A9W9AHT0"/>